<sequence length="128" mass="14213">MAKHEITDHARRGYRNHRAGDAAEDRIASAYNDLGFAVVERRWRGAGGEIDLILRGPGGLIFAEVKQSRDFAQAAAALSARQMRRIFAAAQEFLAEEAMGQDTEARFDVALVDQMGRFQIIENAFGQM</sequence>
<dbReference type="Pfam" id="PF02021">
    <property type="entry name" value="UPF0102"/>
    <property type="match status" value="1"/>
</dbReference>
<name>A0ABT0PZA5_9RHOB</name>
<dbReference type="HAMAP" id="MF_00048">
    <property type="entry name" value="UPF0102"/>
    <property type="match status" value="1"/>
</dbReference>
<reference evidence="3" key="1">
    <citation type="submission" date="2022-05" db="EMBL/GenBank/DDBJ databases">
        <authorList>
            <person name="Park J.-S."/>
        </authorList>
    </citation>
    <scope>NUCLEOTIDE SEQUENCE</scope>
    <source>
        <strain evidence="3">2012CJ41-6</strain>
    </source>
</reference>
<evidence type="ECO:0000256" key="1">
    <source>
        <dbReference type="ARBA" id="ARBA00006738"/>
    </source>
</evidence>
<dbReference type="Gene3D" id="3.40.1350.10">
    <property type="match status" value="1"/>
</dbReference>
<gene>
    <name evidence="3" type="ORF">M3P21_05225</name>
</gene>
<dbReference type="InterPro" id="IPR011335">
    <property type="entry name" value="Restrct_endonuc-II-like"/>
</dbReference>
<evidence type="ECO:0000313" key="4">
    <source>
        <dbReference type="Proteomes" id="UP001203880"/>
    </source>
</evidence>
<dbReference type="EMBL" id="JAMFMB010000004">
    <property type="protein sequence ID" value="MCL6282929.1"/>
    <property type="molecule type" value="Genomic_DNA"/>
</dbReference>
<dbReference type="Proteomes" id="UP001203880">
    <property type="component" value="Unassembled WGS sequence"/>
</dbReference>
<accession>A0ABT0PZA5</accession>
<dbReference type="PANTHER" id="PTHR34039">
    <property type="entry name" value="UPF0102 PROTEIN YRAN"/>
    <property type="match status" value="1"/>
</dbReference>
<proteinExistence type="inferred from homology"/>
<evidence type="ECO:0000256" key="2">
    <source>
        <dbReference type="HAMAP-Rule" id="MF_00048"/>
    </source>
</evidence>
<comment type="similarity">
    <text evidence="1 2">Belongs to the UPF0102 family.</text>
</comment>
<keyword evidence="4" id="KW-1185">Reference proteome</keyword>
<dbReference type="PANTHER" id="PTHR34039:SF1">
    <property type="entry name" value="UPF0102 PROTEIN YRAN"/>
    <property type="match status" value="1"/>
</dbReference>
<dbReference type="InterPro" id="IPR003509">
    <property type="entry name" value="UPF0102_YraN-like"/>
</dbReference>
<protein>
    <recommendedName>
        <fullName evidence="2">UPF0102 protein M3P21_05225</fullName>
    </recommendedName>
</protein>
<organism evidence="3 4">
    <name type="scientific">Ruegeria spongiae</name>
    <dbReference type="NCBI Taxonomy" id="2942209"/>
    <lineage>
        <taxon>Bacteria</taxon>
        <taxon>Pseudomonadati</taxon>
        <taxon>Pseudomonadota</taxon>
        <taxon>Alphaproteobacteria</taxon>
        <taxon>Rhodobacterales</taxon>
        <taxon>Roseobacteraceae</taxon>
        <taxon>Ruegeria</taxon>
    </lineage>
</organism>
<comment type="caution">
    <text evidence="3">The sequence shown here is derived from an EMBL/GenBank/DDBJ whole genome shotgun (WGS) entry which is preliminary data.</text>
</comment>
<dbReference type="SUPFAM" id="SSF52980">
    <property type="entry name" value="Restriction endonuclease-like"/>
    <property type="match status" value="1"/>
</dbReference>
<evidence type="ECO:0000313" key="3">
    <source>
        <dbReference type="EMBL" id="MCL6282929.1"/>
    </source>
</evidence>
<dbReference type="RefSeq" id="WP_249707434.1">
    <property type="nucleotide sequence ID" value="NZ_JAMFMB010000004.1"/>
</dbReference>
<dbReference type="InterPro" id="IPR011856">
    <property type="entry name" value="tRNA_endonuc-like_dom_sf"/>
</dbReference>